<dbReference type="SUPFAM" id="SSF56801">
    <property type="entry name" value="Acetyl-CoA synthetase-like"/>
    <property type="match status" value="1"/>
</dbReference>
<accession>A0A8H4R5G9</accession>
<dbReference type="GO" id="GO:0006631">
    <property type="term" value="P:fatty acid metabolic process"/>
    <property type="evidence" value="ECO:0007669"/>
    <property type="project" value="TreeGrafter"/>
</dbReference>
<organism evidence="3 4">
    <name type="scientific">Agrocybe pediades</name>
    <dbReference type="NCBI Taxonomy" id="84607"/>
    <lineage>
        <taxon>Eukaryota</taxon>
        <taxon>Fungi</taxon>
        <taxon>Dikarya</taxon>
        <taxon>Basidiomycota</taxon>
        <taxon>Agaricomycotina</taxon>
        <taxon>Agaricomycetes</taxon>
        <taxon>Agaricomycetidae</taxon>
        <taxon>Agaricales</taxon>
        <taxon>Agaricineae</taxon>
        <taxon>Strophariaceae</taxon>
        <taxon>Agrocybe</taxon>
    </lineage>
</organism>
<name>A0A8H4R5G9_9AGAR</name>
<dbReference type="InterPro" id="IPR042099">
    <property type="entry name" value="ANL_N_sf"/>
</dbReference>
<dbReference type="GO" id="GO:0031956">
    <property type="term" value="F:medium-chain fatty acid-CoA ligase activity"/>
    <property type="evidence" value="ECO:0007669"/>
    <property type="project" value="TreeGrafter"/>
</dbReference>
<dbReference type="Pfam" id="PF00501">
    <property type="entry name" value="AMP-binding"/>
    <property type="match status" value="1"/>
</dbReference>
<dbReference type="PANTHER" id="PTHR43201">
    <property type="entry name" value="ACYL-COA SYNTHETASE"/>
    <property type="match status" value="1"/>
</dbReference>
<dbReference type="Gene3D" id="3.40.50.12780">
    <property type="entry name" value="N-terminal domain of ligase-like"/>
    <property type="match status" value="1"/>
</dbReference>
<gene>
    <name evidence="3" type="ORF">D9613_001287</name>
</gene>
<evidence type="ECO:0000313" key="4">
    <source>
        <dbReference type="Proteomes" id="UP000521872"/>
    </source>
</evidence>
<evidence type="ECO:0000259" key="2">
    <source>
        <dbReference type="Pfam" id="PF00501"/>
    </source>
</evidence>
<dbReference type="Proteomes" id="UP000521872">
    <property type="component" value="Unassembled WGS sequence"/>
</dbReference>
<dbReference type="AlphaFoldDB" id="A0A8H4R5G9"/>
<dbReference type="Pfam" id="PF23562">
    <property type="entry name" value="AMP-binding_C_3"/>
    <property type="match status" value="1"/>
</dbReference>
<dbReference type="InterPro" id="IPR000873">
    <property type="entry name" value="AMP-dep_synth/lig_dom"/>
</dbReference>
<comment type="caution">
    <text evidence="3">The sequence shown here is derived from an EMBL/GenBank/DDBJ whole genome shotgun (WGS) entry which is preliminary data.</text>
</comment>
<sequence length="561" mass="62328">MPHFLDYLLPALSKYASRTLLKLYTGTQDAPSWTNISYEQFQNDMERVARYWMEPLRMAGLEEKTVIGLWITGEKYTDLVSMYAIARIGYIPQMLNKAMANRIQPVVQDVLAATKGKAVLYDPYFADYLEPLLAQGVACMELADISTIANAEDELPPPPVVGDDEIGVIFHTSGTTSGIPKPVPEMHKWLRCQAQIQWPAIWQGGEGQAVVNNLGSFANVGSATTISYLGWSGHCLVQTSKPDIDAHEFVAMVEDGLNFVLLYAPWLSKLINVARTDDRVLKTLKGMKQVSYTGAALNPEDEQWLIENGVKATVIYATTEAGGCFVSDISSTSQLPSMHVIPGIKCQLIPTSGIKDKSELDSDSSRRQGGTGMLFDCFLPADADNCPHPSIRNRPDGHITGDLFELTSEGLYAFRGRNDDWIRTGKHNSFCDTKSIEDSILQTCADLVQNCVVVGHYRPGVVLFVEPAAGYPLDESVLENTADTSEAVVGLKKKILERHAAFNGRLFVHERINELYQVVVLPRGRLPRTMEKGNIRRKATEDQNAQVLEKIYEKLKSQWTY</sequence>
<dbReference type="EMBL" id="JAACJL010000001">
    <property type="protein sequence ID" value="KAF4623795.1"/>
    <property type="molecule type" value="Genomic_DNA"/>
</dbReference>
<reference evidence="3 4" key="1">
    <citation type="submission" date="2019-12" db="EMBL/GenBank/DDBJ databases">
        <authorList>
            <person name="Floudas D."/>
            <person name="Bentzer J."/>
            <person name="Ahren D."/>
            <person name="Johansson T."/>
            <person name="Persson P."/>
            <person name="Tunlid A."/>
        </authorList>
    </citation>
    <scope>NUCLEOTIDE SEQUENCE [LARGE SCALE GENOMIC DNA]</scope>
    <source>
        <strain evidence="3 4">CBS 102.39</strain>
    </source>
</reference>
<protein>
    <recommendedName>
        <fullName evidence="2">AMP-dependent synthetase/ligase domain-containing protein</fullName>
    </recommendedName>
</protein>
<evidence type="ECO:0000313" key="3">
    <source>
        <dbReference type="EMBL" id="KAF4623795.1"/>
    </source>
</evidence>
<proteinExistence type="inferred from homology"/>
<keyword evidence="4" id="KW-1185">Reference proteome</keyword>
<evidence type="ECO:0000256" key="1">
    <source>
        <dbReference type="ARBA" id="ARBA00006432"/>
    </source>
</evidence>
<feature type="domain" description="AMP-dependent synthetase/ligase" evidence="2">
    <location>
        <begin position="32"/>
        <end position="330"/>
    </location>
</feature>
<dbReference type="PANTHER" id="PTHR43201:SF8">
    <property type="entry name" value="ACYL-COA SYNTHETASE FAMILY MEMBER 3"/>
    <property type="match status" value="1"/>
</dbReference>
<comment type="similarity">
    <text evidence="1">Belongs to the ATP-dependent AMP-binding enzyme family.</text>
</comment>